<organism evidence="1">
    <name type="scientific">Cladocopium goreaui</name>
    <dbReference type="NCBI Taxonomy" id="2562237"/>
    <lineage>
        <taxon>Eukaryota</taxon>
        <taxon>Sar</taxon>
        <taxon>Alveolata</taxon>
        <taxon>Dinophyceae</taxon>
        <taxon>Suessiales</taxon>
        <taxon>Symbiodiniaceae</taxon>
        <taxon>Cladocopium</taxon>
    </lineage>
</organism>
<dbReference type="GO" id="GO:0004674">
    <property type="term" value="F:protein serine/threonine kinase activity"/>
    <property type="evidence" value="ECO:0007669"/>
    <property type="project" value="UniProtKB-KW"/>
</dbReference>
<evidence type="ECO:0000313" key="2">
    <source>
        <dbReference type="EMBL" id="CAL1127803.1"/>
    </source>
</evidence>
<reference evidence="2" key="2">
    <citation type="submission" date="2024-04" db="EMBL/GenBank/DDBJ databases">
        <authorList>
            <person name="Chen Y."/>
            <person name="Shah S."/>
            <person name="Dougan E. K."/>
            <person name="Thang M."/>
            <person name="Chan C."/>
        </authorList>
    </citation>
    <scope>NUCLEOTIDE SEQUENCE [LARGE SCALE GENOMIC DNA]</scope>
</reference>
<dbReference type="Proteomes" id="UP001152797">
    <property type="component" value="Unassembled WGS sequence"/>
</dbReference>
<evidence type="ECO:0000313" key="4">
    <source>
        <dbReference type="Proteomes" id="UP001152797"/>
    </source>
</evidence>
<keyword evidence="4" id="KW-1185">Reference proteome</keyword>
<keyword evidence="3" id="KW-0808">Transferase</keyword>
<dbReference type="EMBL" id="CAMXCT020000135">
    <property type="protein sequence ID" value="CAL1127803.1"/>
    <property type="molecule type" value="Genomic_DNA"/>
</dbReference>
<dbReference type="AlphaFoldDB" id="A0A9P1BJ91"/>
<keyword evidence="3" id="KW-0723">Serine/threonine-protein kinase</keyword>
<dbReference type="EMBL" id="CAMXCT030000135">
    <property type="protein sequence ID" value="CAL4761740.1"/>
    <property type="molecule type" value="Genomic_DNA"/>
</dbReference>
<sequence length="309" mass="34123">MNAQEMEALFSNNGRLARLTAIRQISAGRHEFLFRVLVRRPLPSSSRVASTPILTKAVSRKFADAFQISTGIFTNPAQSMLGDEDQGVTFKTKNEKMLGTLTEVARFRPDQMESALGECDLPLEWPPGGFFDCFLIVVLEPHLKEMRVAVDATFTKPYGVFAEDECDEGEANDEDESGKDSQQVAGELEKIEKESKPTLPVAAAHFVQHRPFLRRWRLEDCLQQDLKHGIVLQNSMRGAGYNPLFLPTFDLDVEALCTLGGPGGSATVEVLPAGALRPSWWIALMGNTVDLPRPHADSDNVIPAMTLPL</sequence>
<proteinExistence type="predicted"/>
<accession>A0A9P1BJ91</accession>
<dbReference type="OrthoDB" id="422508at2759"/>
<name>A0A9P1BJ91_9DINO</name>
<keyword evidence="3" id="KW-0418">Kinase</keyword>
<evidence type="ECO:0000313" key="3">
    <source>
        <dbReference type="EMBL" id="CAL4761740.1"/>
    </source>
</evidence>
<reference evidence="1" key="1">
    <citation type="submission" date="2022-10" db="EMBL/GenBank/DDBJ databases">
        <authorList>
            <person name="Chen Y."/>
            <person name="Dougan E. K."/>
            <person name="Chan C."/>
            <person name="Rhodes N."/>
            <person name="Thang M."/>
        </authorList>
    </citation>
    <scope>NUCLEOTIDE SEQUENCE</scope>
</reference>
<evidence type="ECO:0000313" key="1">
    <source>
        <dbReference type="EMBL" id="CAI3974428.1"/>
    </source>
</evidence>
<comment type="caution">
    <text evidence="1">The sequence shown here is derived from an EMBL/GenBank/DDBJ whole genome shotgun (WGS) entry which is preliminary data.</text>
</comment>
<gene>
    <name evidence="1" type="ORF">C1SCF055_LOCUS2830</name>
</gene>
<dbReference type="EMBL" id="CAMXCT010000135">
    <property type="protein sequence ID" value="CAI3974428.1"/>
    <property type="molecule type" value="Genomic_DNA"/>
</dbReference>
<protein>
    <submittedName>
        <fullName evidence="3">Non-specific serine/threonine protein kinase</fullName>
    </submittedName>
</protein>